<sequence>MKKKLAALLLSMTMVLGIAGCTPEEKSYLQEIEKVSQWEASESKVNMELSVETSGLFSTGDPKDKMEFVLTGDSYNLNPKGELQQGVVNFSLKEKGGLINIPSVKIYMQGTKLYISKNYIEDIFRATGEEIPEAVKQVKQEYLLIDSTKQMSFDNASGLPVMKSNDALKAYIQKYSDPSKRKEFYSKMEQVGDLIGFKTGMKKEGRTFSVDMTSDHFIDQTVLSLDNIINNLDKVLTLAELKEVLQVNDASIKMIQEGYNNELKKEIVEVVPEIKEALAGSKYSGKETFTDSTYKGDVVLNLLFKGFGSATMKVTTDTKKVELRPIPFPGKNNVIDLEEYMKLYEPPVKDVLIIDKKAGSITSEKTGKSMSIKVLEEGQFATQYQFAPLMKMAGIEYGYDKALDQIYIMSDGEKIPQDLYEENGVSYVGKYDFVFYDFEEEYNPDENSNIVRITVR</sequence>
<accession>A0ABV9QK67</accession>
<dbReference type="Proteomes" id="UP001595916">
    <property type="component" value="Unassembled WGS sequence"/>
</dbReference>
<evidence type="ECO:0000256" key="1">
    <source>
        <dbReference type="SAM" id="SignalP"/>
    </source>
</evidence>
<name>A0ABV9QK67_9FIRM</name>
<evidence type="ECO:0008006" key="4">
    <source>
        <dbReference type="Google" id="ProtNLM"/>
    </source>
</evidence>
<proteinExistence type="predicted"/>
<reference evidence="3" key="1">
    <citation type="journal article" date="2019" name="Int. J. Syst. Evol. Microbiol.">
        <title>The Global Catalogue of Microorganisms (GCM) 10K type strain sequencing project: providing services to taxonomists for standard genome sequencing and annotation.</title>
        <authorList>
            <consortium name="The Broad Institute Genomics Platform"/>
            <consortium name="The Broad Institute Genome Sequencing Center for Infectious Disease"/>
            <person name="Wu L."/>
            <person name="Ma J."/>
        </authorList>
    </citation>
    <scope>NUCLEOTIDE SEQUENCE [LARGE SCALE GENOMIC DNA]</scope>
    <source>
        <strain evidence="3">CCUG 46385</strain>
    </source>
</reference>
<dbReference type="PROSITE" id="PS51257">
    <property type="entry name" value="PROKAR_LIPOPROTEIN"/>
    <property type="match status" value="1"/>
</dbReference>
<gene>
    <name evidence="2" type="ORF">ACFO4R_03025</name>
</gene>
<evidence type="ECO:0000313" key="3">
    <source>
        <dbReference type="Proteomes" id="UP001595916"/>
    </source>
</evidence>
<keyword evidence="3" id="KW-1185">Reference proteome</keyword>
<feature type="chain" id="PRO_5045849532" description="Copper amine oxidase-like N-terminal domain-containing protein" evidence="1">
    <location>
        <begin position="20"/>
        <end position="456"/>
    </location>
</feature>
<dbReference type="RefSeq" id="WP_379787531.1">
    <property type="nucleotide sequence ID" value="NZ_JBHSHL010000009.1"/>
</dbReference>
<keyword evidence="1" id="KW-0732">Signal</keyword>
<dbReference type="EMBL" id="JBHSHL010000009">
    <property type="protein sequence ID" value="MFC4804046.1"/>
    <property type="molecule type" value="Genomic_DNA"/>
</dbReference>
<evidence type="ECO:0000313" key="2">
    <source>
        <dbReference type="EMBL" id="MFC4804046.1"/>
    </source>
</evidence>
<organism evidence="2 3">
    <name type="scientific">Filifactor villosus</name>
    <dbReference type="NCBI Taxonomy" id="29374"/>
    <lineage>
        <taxon>Bacteria</taxon>
        <taxon>Bacillati</taxon>
        <taxon>Bacillota</taxon>
        <taxon>Clostridia</taxon>
        <taxon>Peptostreptococcales</taxon>
        <taxon>Filifactoraceae</taxon>
        <taxon>Filifactor</taxon>
    </lineage>
</organism>
<comment type="caution">
    <text evidence="2">The sequence shown here is derived from an EMBL/GenBank/DDBJ whole genome shotgun (WGS) entry which is preliminary data.</text>
</comment>
<protein>
    <recommendedName>
        <fullName evidence="4">Copper amine oxidase-like N-terminal domain-containing protein</fullName>
    </recommendedName>
</protein>
<feature type="signal peptide" evidence="1">
    <location>
        <begin position="1"/>
        <end position="19"/>
    </location>
</feature>